<sequence length="75" mass="8219">MLLLLGVSRFLSSMFPFQNPNSRFEAAMANQLSAVVRQRYISTTSTFGAIGRVHSSLGLAWDGLGQLASSFDKQH</sequence>
<accession>A0A317YK21</accession>
<dbReference type="EMBL" id="NCVQ01000001">
    <property type="protein sequence ID" value="PWZ58446.1"/>
    <property type="molecule type" value="Genomic_DNA"/>
</dbReference>
<reference evidence="1" key="1">
    <citation type="journal article" date="2018" name="Nat. Genet.">
        <title>Extensive intraspecific gene order and gene structural variations between Mo17 and other maize genomes.</title>
        <authorList>
            <person name="Sun S."/>
            <person name="Zhou Y."/>
            <person name="Chen J."/>
            <person name="Shi J."/>
            <person name="Zhao H."/>
            <person name="Zhao H."/>
            <person name="Song W."/>
            <person name="Zhang M."/>
            <person name="Cui Y."/>
            <person name="Dong X."/>
            <person name="Liu H."/>
            <person name="Ma X."/>
            <person name="Jiao Y."/>
            <person name="Wang B."/>
            <person name="Wei X."/>
            <person name="Stein J.C."/>
            <person name="Glaubitz J.C."/>
            <person name="Lu F."/>
            <person name="Yu G."/>
            <person name="Liang C."/>
            <person name="Fengler K."/>
            <person name="Li B."/>
            <person name="Rafalski A."/>
            <person name="Schnable P.S."/>
            <person name="Ware D.H."/>
            <person name="Buckler E.S."/>
            <person name="Lai J."/>
        </authorList>
    </citation>
    <scope>NUCLEOTIDE SEQUENCE [LARGE SCALE GENOMIC DNA]</scope>
    <source>
        <tissue evidence="1">Seedling</tissue>
    </source>
</reference>
<dbReference type="Proteomes" id="UP000251960">
    <property type="component" value="Chromosome 1"/>
</dbReference>
<comment type="caution">
    <text evidence="1">The sequence shown here is derived from an EMBL/GenBank/DDBJ whole genome shotgun (WGS) entry which is preliminary data.</text>
</comment>
<evidence type="ECO:0000313" key="1">
    <source>
        <dbReference type="EMBL" id="PWZ58446.1"/>
    </source>
</evidence>
<name>A0A317YK21_MAIZE</name>
<protein>
    <submittedName>
        <fullName evidence="1">Uncharacterized protein</fullName>
    </submittedName>
</protein>
<dbReference type="AlphaFoldDB" id="A0A317YK21"/>
<proteinExistence type="predicted"/>
<gene>
    <name evidence="1" type="ORF">Zm00014a_040836</name>
</gene>
<organism evidence="1">
    <name type="scientific">Zea mays</name>
    <name type="common">Maize</name>
    <dbReference type="NCBI Taxonomy" id="4577"/>
    <lineage>
        <taxon>Eukaryota</taxon>
        <taxon>Viridiplantae</taxon>
        <taxon>Streptophyta</taxon>
        <taxon>Embryophyta</taxon>
        <taxon>Tracheophyta</taxon>
        <taxon>Spermatophyta</taxon>
        <taxon>Magnoliopsida</taxon>
        <taxon>Liliopsida</taxon>
        <taxon>Poales</taxon>
        <taxon>Poaceae</taxon>
        <taxon>PACMAD clade</taxon>
        <taxon>Panicoideae</taxon>
        <taxon>Andropogonodae</taxon>
        <taxon>Andropogoneae</taxon>
        <taxon>Tripsacinae</taxon>
        <taxon>Zea</taxon>
    </lineage>
</organism>